<feature type="chain" id="PRO_5003075507" evidence="5">
    <location>
        <begin position="34"/>
        <end position="534"/>
    </location>
</feature>
<dbReference type="Pfam" id="PF00496">
    <property type="entry name" value="SBP_bac_5"/>
    <property type="match status" value="1"/>
</dbReference>
<dbReference type="SUPFAM" id="SSF53850">
    <property type="entry name" value="Periplasmic binding protein-like II"/>
    <property type="match status" value="1"/>
</dbReference>
<gene>
    <name evidence="7" type="primary">dppA13</name>
    <name evidence="7" type="ORF">HMPREF0731_0363</name>
</gene>
<comment type="caution">
    <text evidence="7">The sequence shown here is derived from an EMBL/GenBank/DDBJ whole genome shotgun (WGS) entry which is preliminary data.</text>
</comment>
<evidence type="ECO:0000259" key="6">
    <source>
        <dbReference type="Pfam" id="PF00496"/>
    </source>
</evidence>
<dbReference type="PANTHER" id="PTHR30290">
    <property type="entry name" value="PERIPLASMIC BINDING COMPONENT OF ABC TRANSPORTER"/>
    <property type="match status" value="1"/>
</dbReference>
<comment type="subcellular location">
    <subcellularLocation>
        <location evidence="1">Periplasm</location>
    </subcellularLocation>
</comment>
<feature type="domain" description="Solute-binding protein family 5" evidence="6">
    <location>
        <begin position="77"/>
        <end position="446"/>
    </location>
</feature>
<evidence type="ECO:0000256" key="3">
    <source>
        <dbReference type="ARBA" id="ARBA00022448"/>
    </source>
</evidence>
<evidence type="ECO:0000256" key="4">
    <source>
        <dbReference type="ARBA" id="ARBA00022729"/>
    </source>
</evidence>
<evidence type="ECO:0000313" key="7">
    <source>
        <dbReference type="EMBL" id="EFH13414.1"/>
    </source>
</evidence>
<dbReference type="Proteomes" id="UP000005324">
    <property type="component" value="Unassembled WGS sequence"/>
</dbReference>
<protein>
    <submittedName>
        <fullName evidence="7">ABC transporter, substrate-binding protein, family 5</fullName>
    </submittedName>
</protein>
<proteinExistence type="inferred from homology"/>
<accession>D5RH04</accession>
<evidence type="ECO:0000256" key="5">
    <source>
        <dbReference type="SAM" id="SignalP"/>
    </source>
</evidence>
<evidence type="ECO:0000256" key="1">
    <source>
        <dbReference type="ARBA" id="ARBA00004418"/>
    </source>
</evidence>
<organism evidence="7 8">
    <name type="scientific">Pseudoroseomonas cervicalis ATCC 49957</name>
    <dbReference type="NCBI Taxonomy" id="525371"/>
    <lineage>
        <taxon>Bacteria</taxon>
        <taxon>Pseudomonadati</taxon>
        <taxon>Pseudomonadota</taxon>
        <taxon>Alphaproteobacteria</taxon>
        <taxon>Acetobacterales</taxon>
        <taxon>Roseomonadaceae</taxon>
        <taxon>Roseomonas</taxon>
    </lineage>
</organism>
<dbReference type="HOGENOM" id="CLU_017028_7_4_5"/>
<dbReference type="GO" id="GO:0030288">
    <property type="term" value="C:outer membrane-bounded periplasmic space"/>
    <property type="evidence" value="ECO:0007669"/>
    <property type="project" value="UniProtKB-ARBA"/>
</dbReference>
<dbReference type="Gene3D" id="3.10.105.10">
    <property type="entry name" value="Dipeptide-binding Protein, Domain 3"/>
    <property type="match status" value="1"/>
</dbReference>
<dbReference type="RefSeq" id="WP_007005614.1">
    <property type="nucleotide sequence ID" value="NZ_GG770783.1"/>
</dbReference>
<keyword evidence="4 5" id="KW-0732">Signal</keyword>
<keyword evidence="3" id="KW-0813">Transport</keyword>
<sequence>MSRTTPPRGTAARVAPPVAAALAVLALAAPAAAQNLTFGVGSQVTSMDPHYHNLTPNSAVAGMIFGTLVQTDGRARLQPGLAESWRAVDDTTWEFRLRPDARFHDGKPMTAEDVAFTLARVPGVPNSPSSFAQFVRAVKQVEILDAHTVRLRTDGPYPLLPNDLSSVMMLQHETHRDVTTEAFNSGAAAIGTGPFRLVSYRHGDRIELERNDAYWGPKPHWQRVTYRMITSDAARSSALLAGDVDIIDQVPTSDLRRLRADSRLRVQETVGLRLIYLALDHANEGDSPFVTGPDGQKLGRNPLRDARVRRALSLAMDREAIASRLMEDASVPTGQIMAEGTFGYLPDLPAPRADADAAKRLLAEAGYPNGFRMTLHGPSDRYMNDARIIQAVGQMWTRIGVRTQVEAQPFTTFIARAGRGETSAHLMGLAATSGEASTMLRALVATQSREAGTGASNRGRYSNPALDAELAEAMRTLDDARREAMLRQVTRRAIEDQALIPVHIQKNAWAMRRDLTIDARADEYTRAQDVRPAE</sequence>
<keyword evidence="8" id="KW-1185">Reference proteome</keyword>
<dbReference type="AlphaFoldDB" id="D5RH04"/>
<feature type="signal peptide" evidence="5">
    <location>
        <begin position="1"/>
        <end position="33"/>
    </location>
</feature>
<dbReference type="CDD" id="cd08498">
    <property type="entry name" value="PBP2_NikA_DppA_OppA_like_2"/>
    <property type="match status" value="1"/>
</dbReference>
<dbReference type="Gene3D" id="3.40.190.10">
    <property type="entry name" value="Periplasmic binding protein-like II"/>
    <property type="match status" value="1"/>
</dbReference>
<dbReference type="GO" id="GO:0015833">
    <property type="term" value="P:peptide transport"/>
    <property type="evidence" value="ECO:0007669"/>
    <property type="project" value="TreeGrafter"/>
</dbReference>
<comment type="similarity">
    <text evidence="2">Belongs to the bacterial solute-binding protein 5 family.</text>
</comment>
<dbReference type="PANTHER" id="PTHR30290:SF9">
    <property type="entry name" value="OLIGOPEPTIDE-BINDING PROTEIN APPA"/>
    <property type="match status" value="1"/>
</dbReference>
<dbReference type="PIRSF" id="PIRSF002741">
    <property type="entry name" value="MppA"/>
    <property type="match status" value="1"/>
</dbReference>
<dbReference type="InterPro" id="IPR039424">
    <property type="entry name" value="SBP_5"/>
</dbReference>
<dbReference type="InterPro" id="IPR000914">
    <property type="entry name" value="SBP_5_dom"/>
</dbReference>
<dbReference type="OrthoDB" id="9773508at2"/>
<name>D5RH04_9PROT</name>
<dbReference type="GO" id="GO:0043190">
    <property type="term" value="C:ATP-binding cassette (ABC) transporter complex"/>
    <property type="evidence" value="ECO:0007669"/>
    <property type="project" value="InterPro"/>
</dbReference>
<dbReference type="Gene3D" id="3.90.76.10">
    <property type="entry name" value="Dipeptide-binding Protein, Domain 1"/>
    <property type="match status" value="1"/>
</dbReference>
<dbReference type="EMBL" id="ADVL01000069">
    <property type="protein sequence ID" value="EFH13414.1"/>
    <property type="molecule type" value="Genomic_DNA"/>
</dbReference>
<dbReference type="InterPro" id="IPR030678">
    <property type="entry name" value="Peptide/Ni-bd"/>
</dbReference>
<reference evidence="7 8" key="1">
    <citation type="submission" date="2010-04" db="EMBL/GenBank/DDBJ databases">
        <authorList>
            <person name="Qin X."/>
            <person name="Bachman B."/>
            <person name="Battles P."/>
            <person name="Bell A."/>
            <person name="Bess C."/>
            <person name="Bickham C."/>
            <person name="Chaboub L."/>
            <person name="Chen D."/>
            <person name="Coyle M."/>
            <person name="Deiros D.R."/>
            <person name="Dinh H."/>
            <person name="Forbes L."/>
            <person name="Fowler G."/>
            <person name="Francisco L."/>
            <person name="Fu Q."/>
            <person name="Gubbala S."/>
            <person name="Hale W."/>
            <person name="Han Y."/>
            <person name="Hemphill L."/>
            <person name="Highlander S.K."/>
            <person name="Hirani K."/>
            <person name="Hogues M."/>
            <person name="Jackson L."/>
            <person name="Jakkamsetti A."/>
            <person name="Javaid M."/>
            <person name="Jiang H."/>
            <person name="Korchina V."/>
            <person name="Kovar C."/>
            <person name="Lara F."/>
            <person name="Lee S."/>
            <person name="Mata R."/>
            <person name="Mathew T."/>
            <person name="Moen C."/>
            <person name="Morales K."/>
            <person name="Munidasa M."/>
            <person name="Nazareth L."/>
            <person name="Ngo R."/>
            <person name="Nguyen L."/>
            <person name="Okwuonu G."/>
            <person name="Ongeri F."/>
            <person name="Patil S."/>
            <person name="Petrosino J."/>
            <person name="Pham C."/>
            <person name="Pham P."/>
            <person name="Pu L.-L."/>
            <person name="Puazo M."/>
            <person name="Raj R."/>
            <person name="Reid J."/>
            <person name="Rouhana J."/>
            <person name="Saada N."/>
            <person name="Shang Y."/>
            <person name="Simmons D."/>
            <person name="Thornton R."/>
            <person name="Warren J."/>
            <person name="Weissenberger G."/>
            <person name="Zhang J."/>
            <person name="Zhang L."/>
            <person name="Zhou C."/>
            <person name="Zhu D."/>
            <person name="Muzny D."/>
            <person name="Worley K."/>
            <person name="Gibbs R."/>
        </authorList>
    </citation>
    <scope>NUCLEOTIDE SEQUENCE [LARGE SCALE GENOMIC DNA]</scope>
    <source>
        <strain evidence="7 8">ATCC 49957</strain>
    </source>
</reference>
<evidence type="ECO:0000313" key="8">
    <source>
        <dbReference type="Proteomes" id="UP000005324"/>
    </source>
</evidence>
<evidence type="ECO:0000256" key="2">
    <source>
        <dbReference type="ARBA" id="ARBA00005695"/>
    </source>
</evidence>
<dbReference type="GO" id="GO:1904680">
    <property type="term" value="F:peptide transmembrane transporter activity"/>
    <property type="evidence" value="ECO:0007669"/>
    <property type="project" value="TreeGrafter"/>
</dbReference>